<sequence length="136" mass="14545">MTKFFHKILISLLALSIISVNTGIPAAYAAMVPTASVIESSQAASNRAKVIDFLNRAEVQQELQQQGIEAEAAKARVARLDDREVAMLAGKIDTLPAGGFVGAVIGAAVFIFVVLLVTDILGFTDVFPFVHSHVRH</sequence>
<reference evidence="4 5" key="1">
    <citation type="journal article" date="2019" name="Appl. Environ. Microbiol.">
        <title>Environmental Evidence and Genomic Insight of Iron-oxidizing Bacteria Preference Towards More Corrosion Resistant Stainless Steel at Higher Salinities.</title>
        <authorList>
            <person name="Garrison C.E."/>
            <person name="Price K.A."/>
            <person name="Field E.K."/>
        </authorList>
    </citation>
    <scope>NUCLEOTIDE SEQUENCE [LARGE SCALE GENOMIC DNA]</scope>
    <source>
        <strain evidence="4 5">P3</strain>
    </source>
</reference>
<evidence type="ECO:0000256" key="2">
    <source>
        <dbReference type="SAM" id="Phobius"/>
    </source>
</evidence>
<evidence type="ECO:0000256" key="3">
    <source>
        <dbReference type="SAM" id="SignalP"/>
    </source>
</evidence>
<dbReference type="AlphaFoldDB" id="A0A5R9GPL6"/>
<keyword evidence="3" id="KW-0732">Signal</keyword>
<organism evidence="4 5">
    <name type="scientific">Mariprofundus erugo</name>
    <dbReference type="NCBI Taxonomy" id="2528639"/>
    <lineage>
        <taxon>Bacteria</taxon>
        <taxon>Pseudomonadati</taxon>
        <taxon>Pseudomonadota</taxon>
        <taxon>Candidatius Mariprofundia</taxon>
        <taxon>Mariprofundales</taxon>
        <taxon>Mariprofundaceae</taxon>
        <taxon>Mariprofundus</taxon>
    </lineage>
</organism>
<dbReference type="PIRSF" id="PIRSF029543">
    <property type="entry name" value="UCP029543"/>
    <property type="match status" value="1"/>
</dbReference>
<feature type="signal peptide" evidence="3">
    <location>
        <begin position="1"/>
        <end position="29"/>
    </location>
</feature>
<keyword evidence="2" id="KW-0472">Membrane</keyword>
<evidence type="ECO:0000313" key="4">
    <source>
        <dbReference type="EMBL" id="TLS68236.1"/>
    </source>
</evidence>
<dbReference type="InterPro" id="IPR016924">
    <property type="entry name" value="UCP029543"/>
</dbReference>
<evidence type="ECO:0000313" key="5">
    <source>
        <dbReference type="Proteomes" id="UP000306585"/>
    </source>
</evidence>
<dbReference type="NCBIfam" id="NF033919">
    <property type="entry name" value="PA2779_fam"/>
    <property type="match status" value="1"/>
</dbReference>
<dbReference type="Pfam" id="PF20332">
    <property type="entry name" value="DUF6627"/>
    <property type="match status" value="1"/>
</dbReference>
<dbReference type="EMBL" id="VBRY01000003">
    <property type="protein sequence ID" value="TLS68236.1"/>
    <property type="molecule type" value="Genomic_DNA"/>
</dbReference>
<keyword evidence="2" id="KW-1133">Transmembrane helix</keyword>
<gene>
    <name evidence="4" type="ORF">FEF65_04375</name>
</gene>
<keyword evidence="5" id="KW-1185">Reference proteome</keyword>
<accession>A0A5R9GPL6</accession>
<dbReference type="OrthoDB" id="7651521at2"/>
<dbReference type="InterPro" id="IPR046735">
    <property type="entry name" value="PA2779-like"/>
</dbReference>
<keyword evidence="1" id="KW-0175">Coiled coil</keyword>
<evidence type="ECO:0000256" key="1">
    <source>
        <dbReference type="SAM" id="Coils"/>
    </source>
</evidence>
<feature type="coiled-coil region" evidence="1">
    <location>
        <begin position="56"/>
        <end position="83"/>
    </location>
</feature>
<feature type="transmembrane region" description="Helical" evidence="2">
    <location>
        <begin position="97"/>
        <end position="117"/>
    </location>
</feature>
<comment type="caution">
    <text evidence="4">The sequence shown here is derived from an EMBL/GenBank/DDBJ whole genome shotgun (WGS) entry which is preliminary data.</text>
</comment>
<protein>
    <recommendedName>
        <fullName evidence="6">PA2779 family protein</fullName>
    </recommendedName>
</protein>
<name>A0A5R9GPL6_9PROT</name>
<feature type="chain" id="PRO_5024317962" description="PA2779 family protein" evidence="3">
    <location>
        <begin position="30"/>
        <end position="136"/>
    </location>
</feature>
<dbReference type="Proteomes" id="UP000306585">
    <property type="component" value="Unassembled WGS sequence"/>
</dbReference>
<keyword evidence="2" id="KW-0812">Transmembrane</keyword>
<dbReference type="RefSeq" id="WP_138238571.1">
    <property type="nucleotide sequence ID" value="NZ_VBRY01000003.1"/>
</dbReference>
<proteinExistence type="predicted"/>
<evidence type="ECO:0008006" key="6">
    <source>
        <dbReference type="Google" id="ProtNLM"/>
    </source>
</evidence>